<evidence type="ECO:0000259" key="7">
    <source>
        <dbReference type="Pfam" id="PF04932"/>
    </source>
</evidence>
<keyword evidence="3 6" id="KW-1133">Transmembrane helix</keyword>
<dbReference type="InterPro" id="IPR011990">
    <property type="entry name" value="TPR-like_helical_dom_sf"/>
</dbReference>
<name>A0A3T1DB11_9BACL</name>
<feature type="transmembrane region" description="Helical" evidence="6">
    <location>
        <begin position="425"/>
        <end position="445"/>
    </location>
</feature>
<feature type="domain" description="O-antigen ligase-related" evidence="7">
    <location>
        <begin position="209"/>
        <end position="436"/>
    </location>
</feature>
<dbReference type="GO" id="GO:0016020">
    <property type="term" value="C:membrane"/>
    <property type="evidence" value="ECO:0007669"/>
    <property type="project" value="UniProtKB-SubCell"/>
</dbReference>
<keyword evidence="4 6" id="KW-0472">Membrane</keyword>
<accession>A0A3T1DB11</accession>
<dbReference type="InterPro" id="IPR051533">
    <property type="entry name" value="WaaL-like"/>
</dbReference>
<dbReference type="AlphaFoldDB" id="A0A3T1DB11"/>
<dbReference type="SUPFAM" id="SSF48452">
    <property type="entry name" value="TPR-like"/>
    <property type="match status" value="1"/>
</dbReference>
<feature type="transmembrane region" description="Helical" evidence="6">
    <location>
        <begin position="250"/>
        <end position="269"/>
    </location>
</feature>
<dbReference type="KEGG" id="cohn:KCTCHS21_46790"/>
<comment type="subcellular location">
    <subcellularLocation>
        <location evidence="1">Membrane</location>
        <topology evidence="1">Multi-pass membrane protein</topology>
    </subcellularLocation>
</comment>
<feature type="transmembrane region" description="Helical" evidence="6">
    <location>
        <begin position="223"/>
        <end position="238"/>
    </location>
</feature>
<keyword evidence="5" id="KW-0802">TPR repeat</keyword>
<evidence type="ECO:0000313" key="8">
    <source>
        <dbReference type="EMBL" id="BBI35280.1"/>
    </source>
</evidence>
<feature type="transmembrane region" description="Helical" evidence="6">
    <location>
        <begin position="126"/>
        <end position="145"/>
    </location>
</feature>
<evidence type="ECO:0000256" key="1">
    <source>
        <dbReference type="ARBA" id="ARBA00004141"/>
    </source>
</evidence>
<dbReference type="PANTHER" id="PTHR37422:SF13">
    <property type="entry name" value="LIPOPOLYSACCHARIDE BIOSYNTHESIS PROTEIN PA4999-RELATED"/>
    <property type="match status" value="1"/>
</dbReference>
<evidence type="ECO:0000256" key="5">
    <source>
        <dbReference type="PROSITE-ProRule" id="PRU00339"/>
    </source>
</evidence>
<keyword evidence="9" id="KW-1185">Reference proteome</keyword>
<dbReference type="Gene3D" id="1.25.40.10">
    <property type="entry name" value="Tetratricopeptide repeat domain"/>
    <property type="match status" value="1"/>
</dbReference>
<sequence>MFKAQMYRKAMIILFTLGVAAALEWSGYRYGMFFNEDFYWMEAIIYMGLIGWVVLLAATKRIDSIPLAALLPLGMSVLYMLELWLGPASTKGTIDSMLRWLTYGSWSILLWGLWRSDLGRAWGRWAIQSTGVLLLAGGWAGWYGWTTFPQIVLRFNDAELSATGARLAGFMQYPNAYGAVLAAFLLMQLQSWTDNSKPRAYSWLASITVIPYGAALFLTESRGAIVALLFGILLAYFLHKPYERRRFRNIFGITAVGSAIMAKFSWNWMQGMDGSLDGVGRGVVGSVHFWIALFSAIVGAIILIRLRKDRLSRKSGINEEIGEFRKVVEVRTVMDSPIGAKLSWLSAGVGVAAISWLAFGSAGSRIAEHYGTVTSRRLFYEDAWRMFKDSPIFGYGGESWRMLFGLYQSQPYVGNEVHSGYFEMMLDLGIVGVGMLLLLLGVYVIKMWKQEKNAIAPAAVLVVHAAVDFDWSYSFVWLLLIAWFTIHSVPRAGEGSSKASPASGGGWRPIGRIALALLLLCSAGAGLWTASRLDAAVSARAAAVSAAAPAAREAKLRAALDANPAWTRIRMELAMLLPLQERASLLEAGLRYEPQAPPLFLQLGITYAELGHVAQARDRLREALRLERFSRDGQTTAIVSMANLAKSLHDDGDEVQAGEAAEATVSMFERYRALDREVTEMKNVANDKKFGMTMAAKLRTAECLLLLSRDEDAGVLLLEIMTEGDEDWQEQAYKLLQDNKLL</sequence>
<dbReference type="PANTHER" id="PTHR37422">
    <property type="entry name" value="TEICHURONIC ACID BIOSYNTHESIS PROTEIN TUAE"/>
    <property type="match status" value="1"/>
</dbReference>
<proteinExistence type="predicted"/>
<evidence type="ECO:0000313" key="9">
    <source>
        <dbReference type="Proteomes" id="UP000289856"/>
    </source>
</evidence>
<gene>
    <name evidence="8" type="ORF">KCTCHS21_46790</name>
</gene>
<dbReference type="InterPro" id="IPR019734">
    <property type="entry name" value="TPR_rpt"/>
</dbReference>
<feature type="transmembrane region" description="Helical" evidence="6">
    <location>
        <begin position="165"/>
        <end position="188"/>
    </location>
</feature>
<evidence type="ECO:0000256" key="3">
    <source>
        <dbReference type="ARBA" id="ARBA00022989"/>
    </source>
</evidence>
<dbReference type="OrthoDB" id="1808577at2"/>
<dbReference type="Proteomes" id="UP000289856">
    <property type="component" value="Chromosome"/>
</dbReference>
<dbReference type="InterPro" id="IPR007016">
    <property type="entry name" value="O-antigen_ligase-rel_domated"/>
</dbReference>
<dbReference type="Pfam" id="PF04932">
    <property type="entry name" value="Wzy_C"/>
    <property type="match status" value="1"/>
</dbReference>
<feature type="transmembrane region" description="Helical" evidence="6">
    <location>
        <begin position="510"/>
        <end position="530"/>
    </location>
</feature>
<feature type="transmembrane region" description="Helical" evidence="6">
    <location>
        <begin position="65"/>
        <end position="85"/>
    </location>
</feature>
<dbReference type="EMBL" id="AP019400">
    <property type="protein sequence ID" value="BBI35280.1"/>
    <property type="molecule type" value="Genomic_DNA"/>
</dbReference>
<keyword evidence="2 6" id="KW-0812">Transmembrane</keyword>
<evidence type="ECO:0000256" key="2">
    <source>
        <dbReference type="ARBA" id="ARBA00022692"/>
    </source>
</evidence>
<dbReference type="RefSeq" id="WP_145988974.1">
    <property type="nucleotide sequence ID" value="NZ_AP019400.1"/>
</dbReference>
<evidence type="ECO:0000256" key="4">
    <source>
        <dbReference type="ARBA" id="ARBA00023136"/>
    </source>
</evidence>
<protein>
    <recommendedName>
        <fullName evidence="7">O-antigen ligase-related domain-containing protein</fullName>
    </recommendedName>
</protein>
<feature type="transmembrane region" description="Helical" evidence="6">
    <location>
        <begin position="200"/>
        <end position="217"/>
    </location>
</feature>
<reference evidence="8 9" key="1">
    <citation type="submission" date="2019-01" db="EMBL/GenBank/DDBJ databases">
        <title>Complete genome sequence of Cohnella hallensis HS21 isolated from Korean fir (Abies koreana) rhizospheric soil.</title>
        <authorList>
            <person name="Jiang L."/>
            <person name="Kang S.W."/>
            <person name="Kim S."/>
            <person name="Jung J."/>
            <person name="Kim C.Y."/>
            <person name="Kim D.H."/>
            <person name="Kim S.W."/>
            <person name="Lee J."/>
        </authorList>
    </citation>
    <scope>NUCLEOTIDE SEQUENCE [LARGE SCALE GENOMIC DNA]</scope>
    <source>
        <strain evidence="8 9">HS21</strain>
    </source>
</reference>
<feature type="transmembrane region" description="Helical" evidence="6">
    <location>
        <begin position="38"/>
        <end position="58"/>
    </location>
</feature>
<dbReference type="PROSITE" id="PS50005">
    <property type="entry name" value="TPR"/>
    <property type="match status" value="1"/>
</dbReference>
<feature type="transmembrane region" description="Helical" evidence="6">
    <location>
        <begin position="471"/>
        <end position="489"/>
    </location>
</feature>
<organism evidence="8 9">
    <name type="scientific">Cohnella abietis</name>
    <dbReference type="NCBI Taxonomy" id="2507935"/>
    <lineage>
        <taxon>Bacteria</taxon>
        <taxon>Bacillati</taxon>
        <taxon>Bacillota</taxon>
        <taxon>Bacilli</taxon>
        <taxon>Bacillales</taxon>
        <taxon>Paenibacillaceae</taxon>
        <taxon>Cohnella</taxon>
    </lineage>
</organism>
<feature type="transmembrane region" description="Helical" evidence="6">
    <location>
        <begin position="97"/>
        <end position="114"/>
    </location>
</feature>
<evidence type="ECO:0000256" key="6">
    <source>
        <dbReference type="SAM" id="Phobius"/>
    </source>
</evidence>
<feature type="repeat" description="TPR" evidence="5">
    <location>
        <begin position="597"/>
        <end position="630"/>
    </location>
</feature>
<feature type="transmembrane region" description="Helical" evidence="6">
    <location>
        <begin position="289"/>
        <end position="306"/>
    </location>
</feature>